<feature type="chain" id="PRO_5045949038" description="Carbohydrate-binding domain-containing protein" evidence="1">
    <location>
        <begin position="22"/>
        <end position="387"/>
    </location>
</feature>
<sequence length="387" mass="44637">MKITQILRFVVWLSLKGVVTGICQIPFKKHYIIPKTSIPPVIDGSLNDGVWENAPWTEDFTSLLDSLSGIMPSTNMKTRAKMLWDDRNVYVGAQMIDPLLFVNVSNPSDLELFDNTFEMFVDLERTNHHYKRIQMNPMGVHRTLEYAKPPADGGLVSPWDTSSRVTFGVFNSTPINVIYDTLSFLDSITESGRWTVEWAIPINLLRRSRKRGDPSMNSFANFQFMRAGWPPSTLPPPPPPENPSVFDKRKLLSILEPITESSPFQHVWSTTPDKLNNPIDNPEYWGTVEFSELTKITPEHRKKPDPQRLARYVLMEVYHAERDFFATHGLYTANLHELHVRNHHITECGKLPKITLSKDRSRYVASVRSGEYIGRVREDRYLWFSKM</sequence>
<dbReference type="EMBL" id="JASJQH010000171">
    <property type="protein sequence ID" value="KAK9766274.1"/>
    <property type="molecule type" value="Genomic_DNA"/>
</dbReference>
<keyword evidence="4" id="KW-1185">Reference proteome</keyword>
<evidence type="ECO:0000256" key="1">
    <source>
        <dbReference type="SAM" id="SignalP"/>
    </source>
</evidence>
<protein>
    <recommendedName>
        <fullName evidence="2">Carbohydrate-binding domain-containing protein</fullName>
    </recommendedName>
</protein>
<comment type="caution">
    <text evidence="3">The sequence shown here is derived from an EMBL/GenBank/DDBJ whole genome shotgun (WGS) entry which is preliminary data.</text>
</comment>
<name>A0ABR2WXN4_9FUNG</name>
<organism evidence="3 4">
    <name type="scientific">Basidiobolus ranarum</name>
    <dbReference type="NCBI Taxonomy" id="34480"/>
    <lineage>
        <taxon>Eukaryota</taxon>
        <taxon>Fungi</taxon>
        <taxon>Fungi incertae sedis</taxon>
        <taxon>Zoopagomycota</taxon>
        <taxon>Entomophthoromycotina</taxon>
        <taxon>Basidiobolomycetes</taxon>
        <taxon>Basidiobolales</taxon>
        <taxon>Basidiobolaceae</taxon>
        <taxon>Basidiobolus</taxon>
    </lineage>
</organism>
<feature type="signal peptide" evidence="1">
    <location>
        <begin position="1"/>
        <end position="21"/>
    </location>
</feature>
<evidence type="ECO:0000313" key="3">
    <source>
        <dbReference type="EMBL" id="KAK9766274.1"/>
    </source>
</evidence>
<dbReference type="Gene3D" id="2.60.40.1190">
    <property type="match status" value="1"/>
</dbReference>
<dbReference type="Proteomes" id="UP001479436">
    <property type="component" value="Unassembled WGS sequence"/>
</dbReference>
<accession>A0ABR2WXN4</accession>
<dbReference type="SUPFAM" id="SSF49344">
    <property type="entry name" value="CBD9-like"/>
    <property type="match status" value="1"/>
</dbReference>
<evidence type="ECO:0000313" key="4">
    <source>
        <dbReference type="Proteomes" id="UP001479436"/>
    </source>
</evidence>
<dbReference type="InterPro" id="IPR010502">
    <property type="entry name" value="Carb-bd_dom_fam9"/>
</dbReference>
<keyword evidence="1" id="KW-0732">Signal</keyword>
<proteinExistence type="predicted"/>
<feature type="domain" description="Carbohydrate-binding" evidence="2">
    <location>
        <begin position="42"/>
        <end position="130"/>
    </location>
</feature>
<reference evidence="3 4" key="1">
    <citation type="submission" date="2023-04" db="EMBL/GenBank/DDBJ databases">
        <title>Genome of Basidiobolus ranarum AG-B5.</title>
        <authorList>
            <person name="Stajich J.E."/>
            <person name="Carter-House D."/>
            <person name="Gryganskyi A."/>
        </authorList>
    </citation>
    <scope>NUCLEOTIDE SEQUENCE [LARGE SCALE GENOMIC DNA]</scope>
    <source>
        <strain evidence="3 4">AG-B5</strain>
    </source>
</reference>
<gene>
    <name evidence="3" type="ORF">K7432_004765</name>
</gene>
<evidence type="ECO:0000259" key="2">
    <source>
        <dbReference type="Pfam" id="PF06452"/>
    </source>
</evidence>
<dbReference type="CDD" id="cd09620">
    <property type="entry name" value="CBM9_like_3"/>
    <property type="match status" value="1"/>
</dbReference>
<dbReference type="Pfam" id="PF06452">
    <property type="entry name" value="CBM9_1"/>
    <property type="match status" value="1"/>
</dbReference>